<dbReference type="PANTHER" id="PTHR22901">
    <property type="entry name" value="SIALATE O-ACETYLESTERASE"/>
    <property type="match status" value="1"/>
</dbReference>
<dbReference type="Proteomes" id="UP000194873">
    <property type="component" value="Unassembled WGS sequence"/>
</dbReference>
<comment type="caution">
    <text evidence="3">The sequence shown here is derived from an EMBL/GenBank/DDBJ whole genome shotgun (WGS) entry which is preliminary data.</text>
</comment>
<evidence type="ECO:0000313" key="3">
    <source>
        <dbReference type="EMBL" id="OUJ70415.1"/>
    </source>
</evidence>
<dbReference type="OrthoDB" id="9816001at2"/>
<organism evidence="3 4">
    <name type="scientific">Hymenobacter crusticola</name>
    <dbReference type="NCBI Taxonomy" id="1770526"/>
    <lineage>
        <taxon>Bacteria</taxon>
        <taxon>Pseudomonadati</taxon>
        <taxon>Bacteroidota</taxon>
        <taxon>Cytophagia</taxon>
        <taxon>Cytophagales</taxon>
        <taxon>Hymenobacteraceae</taxon>
        <taxon>Hymenobacter</taxon>
    </lineage>
</organism>
<evidence type="ECO:0000313" key="4">
    <source>
        <dbReference type="Proteomes" id="UP000194873"/>
    </source>
</evidence>
<keyword evidence="4" id="KW-1185">Reference proteome</keyword>
<dbReference type="Gene3D" id="3.40.50.1110">
    <property type="entry name" value="SGNH hydrolase"/>
    <property type="match status" value="1"/>
</dbReference>
<dbReference type="InterPro" id="IPR013783">
    <property type="entry name" value="Ig-like_fold"/>
</dbReference>
<dbReference type="PANTHER" id="PTHR22901:SF0">
    <property type="entry name" value="SIALATE O-ACETYLESTERASE"/>
    <property type="match status" value="1"/>
</dbReference>
<reference evidence="3 4" key="1">
    <citation type="submission" date="2017-01" db="EMBL/GenBank/DDBJ databases">
        <title>A new Hymenobacter.</title>
        <authorList>
            <person name="Liang Y."/>
            <person name="Feng F."/>
        </authorList>
    </citation>
    <scope>NUCLEOTIDE SEQUENCE [LARGE SCALE GENOMIC DNA]</scope>
    <source>
        <strain evidence="3">MIMBbqt21</strain>
    </source>
</reference>
<dbReference type="InterPro" id="IPR005181">
    <property type="entry name" value="SASA"/>
</dbReference>
<dbReference type="GO" id="GO:0001681">
    <property type="term" value="F:sialate O-acetylesterase activity"/>
    <property type="evidence" value="ECO:0007669"/>
    <property type="project" value="InterPro"/>
</dbReference>
<protein>
    <recommendedName>
        <fullName evidence="2">Sialate O-acetylesterase domain-containing protein</fullName>
    </recommendedName>
</protein>
<dbReference type="InterPro" id="IPR039329">
    <property type="entry name" value="SIAE"/>
</dbReference>
<dbReference type="EMBL" id="MTSE01000023">
    <property type="protein sequence ID" value="OUJ70415.1"/>
    <property type="molecule type" value="Genomic_DNA"/>
</dbReference>
<evidence type="ECO:0000259" key="2">
    <source>
        <dbReference type="Pfam" id="PF03629"/>
    </source>
</evidence>
<dbReference type="Pfam" id="PF03629">
    <property type="entry name" value="SASA"/>
    <property type="match status" value="1"/>
</dbReference>
<dbReference type="AlphaFoldDB" id="A0A243W723"/>
<dbReference type="InterPro" id="IPR036514">
    <property type="entry name" value="SGNH_hydro_sf"/>
</dbReference>
<dbReference type="SUPFAM" id="SSF52266">
    <property type="entry name" value="SGNH hydrolase"/>
    <property type="match status" value="1"/>
</dbReference>
<sequence length="483" mass="51753">MLLAAGLGTGRLAHATVRLPALVGNHMVVQRDVPVPVWGWAGPGEQVAVTFRGHSYPATPNAAGRWQVALPATPAGGPYTITIKGQNTLTVEDVLVGDVWLASGQSNMELPLRDKNAPAPGAYPLILNAEQEVAMADFPQIRQFTVKKVVAYQPQTQNEGHSWQVCSPTTASSFSAVAYFFARDLYQRYHVPIGIISSPWGGTPAEAWVSTESLQQLPDFQASVDALAQRSTAPEKDAQNTPTVLYNGMIAPLQPYALKGVIWYQGESNTGRGAQYRTLFPALIRDWRDHWGSNLPFLFVQLANFTKALPLPGPSDWAEVREAQAQALALPHTGMAVAIDLGDPDDIHPANKQDVGHRLALVARQVAYGDKKVVAAGPTFQRMRVNGNQVQLTFGNTGTGLMLRSGTTTLSGFAVAGADGQFHWAAATLAGPAEVVLTCAAVPAPVAVRYSWANNPLGNLYNREGLPAVPFRTDTPMAAASRP</sequence>
<feature type="domain" description="Sialate O-acetylesterase" evidence="2">
    <location>
        <begin position="97"/>
        <end position="360"/>
    </location>
</feature>
<accession>A0A243W723</accession>
<name>A0A243W723_9BACT</name>
<proteinExistence type="predicted"/>
<gene>
    <name evidence="3" type="ORF">BXP70_24510</name>
</gene>
<evidence type="ECO:0000256" key="1">
    <source>
        <dbReference type="ARBA" id="ARBA00022801"/>
    </source>
</evidence>
<dbReference type="GO" id="GO:0005975">
    <property type="term" value="P:carbohydrate metabolic process"/>
    <property type="evidence" value="ECO:0007669"/>
    <property type="project" value="TreeGrafter"/>
</dbReference>
<dbReference type="Gene3D" id="2.60.40.10">
    <property type="entry name" value="Immunoglobulins"/>
    <property type="match status" value="1"/>
</dbReference>
<keyword evidence="1" id="KW-0378">Hydrolase</keyword>